<feature type="region of interest" description="Disordered" evidence="1">
    <location>
        <begin position="70"/>
        <end position="116"/>
    </location>
</feature>
<reference evidence="2" key="1">
    <citation type="journal article" date="2017" name="Virology">
        <title>Discovery of novel anelloviruses in small mammals expands the host range and diversity of the Anelloviridae.</title>
        <authorList>
            <person name="de Souza W.M."/>
            <person name="Fumagalli M.J."/>
            <person name="de Araujo J."/>
            <person name="Sabino-Santos G.Jr."/>
            <person name="Maia F.G.M."/>
            <person name="Romeiro M.F."/>
            <person name="Modha S."/>
            <person name="Nardi M.S."/>
            <person name="Queiroz L.H."/>
            <person name="Durigon E.L."/>
            <person name="Nunes M.R.T."/>
            <person name="Murcia P.R."/>
            <person name="Figueiredo L.T.M."/>
        </authorList>
    </citation>
    <scope>NUCLEOTIDE SEQUENCE</scope>
    <source>
        <strain evidence="2">2</strain>
    </source>
</reference>
<organism evidence="2">
    <name type="scientific">Torque teno carollia perspicillata virus</name>
    <dbReference type="NCBI Taxonomy" id="2054617"/>
    <lineage>
        <taxon>Viruses</taxon>
        <taxon>Monodnaviria</taxon>
        <taxon>Shotokuvirae</taxon>
        <taxon>Commensaviricota</taxon>
        <taxon>Cardeaviricetes</taxon>
        <taxon>Sanitavirales</taxon>
        <taxon>Anelloviridae</taxon>
    </lineage>
</organism>
<feature type="compositionally biased region" description="Basic and acidic residues" evidence="1">
    <location>
        <begin position="72"/>
        <end position="82"/>
    </location>
</feature>
<feature type="compositionally biased region" description="Acidic residues" evidence="1">
    <location>
        <begin position="83"/>
        <end position="105"/>
    </location>
</feature>
<accession>A0A2H4QBG9</accession>
<dbReference type="EMBL" id="MF541393">
    <property type="protein sequence ID" value="ATX61887.1"/>
    <property type="molecule type" value="Genomic_DNA"/>
</dbReference>
<protein>
    <submittedName>
        <fullName evidence="2">Putative ORF3</fullName>
    </submittedName>
</protein>
<name>A0A2H4QBG9_9VIRU</name>
<feature type="region of interest" description="Disordered" evidence="1">
    <location>
        <begin position="1"/>
        <end position="23"/>
    </location>
</feature>
<evidence type="ECO:0000256" key="1">
    <source>
        <dbReference type="SAM" id="MobiDB-lite"/>
    </source>
</evidence>
<sequence>MLQTPSLIQSQTNQGQLPEPIQDFNKYRYRTRLQWGSQSSIPGILEGALSQKKPSKGLLKALKFLLSQRSTHRVEKEKKPSLSEEEASSEEAESSSTEDEEDEEGPLQTSPDTKKLLRLVKHLRGL</sequence>
<evidence type="ECO:0000313" key="2">
    <source>
        <dbReference type="EMBL" id="ATX61887.1"/>
    </source>
</evidence>
<proteinExistence type="predicted"/>
<feature type="compositionally biased region" description="Polar residues" evidence="1">
    <location>
        <begin position="1"/>
        <end position="16"/>
    </location>
</feature>